<dbReference type="VEuPathDB" id="PiroplasmaDB:BMR1_03g02355"/>
<dbReference type="InterPro" id="IPR050777">
    <property type="entry name" value="SET2_Histone-Lys_MeTrsfase"/>
</dbReference>
<feature type="domain" description="SET" evidence="8">
    <location>
        <begin position="455"/>
        <end position="573"/>
    </location>
</feature>
<proteinExistence type="predicted"/>
<organism evidence="10 11">
    <name type="scientific">Babesia microti (strain RI)</name>
    <dbReference type="NCBI Taxonomy" id="1133968"/>
    <lineage>
        <taxon>Eukaryota</taxon>
        <taxon>Sar</taxon>
        <taxon>Alveolata</taxon>
        <taxon>Apicomplexa</taxon>
        <taxon>Aconoidasida</taxon>
        <taxon>Piroplasmida</taxon>
        <taxon>Babesiidae</taxon>
        <taxon>Babesia</taxon>
    </lineage>
</organism>
<keyword evidence="11" id="KW-1185">Reference proteome</keyword>
<dbReference type="SMART" id="SM00317">
    <property type="entry name" value="SET"/>
    <property type="match status" value="1"/>
</dbReference>
<dbReference type="Gene3D" id="2.170.270.10">
    <property type="entry name" value="SET domain"/>
    <property type="match status" value="1"/>
</dbReference>
<evidence type="ECO:0000313" key="10">
    <source>
        <dbReference type="EMBL" id="SJK86449.1"/>
    </source>
</evidence>
<protein>
    <submittedName>
        <fullName evidence="10">SET domain</fullName>
        <ecNumber evidence="10">2.1.1.43</ecNumber>
    </submittedName>
</protein>
<dbReference type="PANTHER" id="PTHR22884">
    <property type="entry name" value="SET DOMAIN PROTEINS"/>
    <property type="match status" value="1"/>
</dbReference>
<evidence type="ECO:0000256" key="6">
    <source>
        <dbReference type="ARBA" id="ARBA00022691"/>
    </source>
</evidence>
<reference evidence="10 11" key="2">
    <citation type="journal article" date="2013" name="PLoS ONE">
        <title>Whole genome mapping and re-organization of the nuclear and mitochondrial genomes of Babesia microti isolates.</title>
        <authorList>
            <person name="Cornillot E."/>
            <person name="Dassouli A."/>
            <person name="Garg A."/>
            <person name="Pachikara N."/>
            <person name="Randazzo S."/>
            <person name="Depoix D."/>
            <person name="Carcy B."/>
            <person name="Delbecq S."/>
            <person name="Frutos R."/>
            <person name="Silva J.C."/>
            <person name="Sutton R."/>
            <person name="Krause P.J."/>
            <person name="Mamoun C.B."/>
        </authorList>
    </citation>
    <scope>NUCLEOTIDE SEQUENCE [LARGE SCALE GENOMIC DNA]</scope>
    <source>
        <strain evidence="10 11">RI</strain>
    </source>
</reference>
<dbReference type="GO" id="GO:0005634">
    <property type="term" value="C:nucleus"/>
    <property type="evidence" value="ECO:0007669"/>
    <property type="project" value="UniProtKB-SubCell"/>
</dbReference>
<accession>A0A1R4ABQ6</accession>
<dbReference type="GeneID" id="24425113"/>
<dbReference type="PROSITE" id="PS50280">
    <property type="entry name" value="SET"/>
    <property type="match status" value="1"/>
</dbReference>
<dbReference type="EMBL" id="LN871598">
    <property type="protein sequence ID" value="SJK86449.1"/>
    <property type="molecule type" value="Genomic_DNA"/>
</dbReference>
<gene>
    <name evidence="10" type="ORF">BMR1_03g02355</name>
</gene>
<evidence type="ECO:0000256" key="2">
    <source>
        <dbReference type="ARBA" id="ARBA00004286"/>
    </source>
</evidence>
<reference evidence="10 11" key="1">
    <citation type="journal article" date="2012" name="Nucleic Acids Res.">
        <title>Sequencing of the smallest Apicomplexan genome from the human pathogen Babesia microti.</title>
        <authorList>
            <person name="Cornillot E."/>
            <person name="Hadj-Kaddour K."/>
            <person name="Dassouli A."/>
            <person name="Noel B."/>
            <person name="Ranwez V."/>
            <person name="Vacherie B."/>
            <person name="Augagneur Y."/>
            <person name="Bres V."/>
            <person name="Duclos A."/>
            <person name="Randazzo S."/>
            <person name="Carcy B."/>
            <person name="Debierre-Grockiego F."/>
            <person name="Delbecq S."/>
            <person name="Moubri-Menage K."/>
            <person name="Shams-Eldin H."/>
            <person name="Usmani-Brown S."/>
            <person name="Bringaud F."/>
            <person name="Wincker P."/>
            <person name="Vivares C.P."/>
            <person name="Schwarz R.T."/>
            <person name="Schetters T.P."/>
            <person name="Krause P.J."/>
            <person name="Gorenflot A."/>
            <person name="Berry V."/>
            <person name="Barbe V."/>
            <person name="Ben Mamoun C."/>
        </authorList>
    </citation>
    <scope>NUCLEOTIDE SEQUENCE [LARGE SCALE GENOMIC DNA]</scope>
    <source>
        <strain evidence="10 11">RI</strain>
    </source>
</reference>
<dbReference type="GO" id="GO:0005694">
    <property type="term" value="C:chromosome"/>
    <property type="evidence" value="ECO:0007669"/>
    <property type="project" value="UniProtKB-SubCell"/>
</dbReference>
<dbReference type="InterPro" id="IPR003616">
    <property type="entry name" value="Post-SET_dom"/>
</dbReference>
<dbReference type="Pfam" id="PF00856">
    <property type="entry name" value="SET"/>
    <property type="match status" value="1"/>
</dbReference>
<evidence type="ECO:0000259" key="9">
    <source>
        <dbReference type="PROSITE" id="PS50868"/>
    </source>
</evidence>
<dbReference type="SUPFAM" id="SSF82199">
    <property type="entry name" value="SET domain"/>
    <property type="match status" value="1"/>
</dbReference>
<keyword evidence="3" id="KW-0158">Chromosome</keyword>
<evidence type="ECO:0000256" key="7">
    <source>
        <dbReference type="ARBA" id="ARBA00023242"/>
    </source>
</evidence>
<dbReference type="InterPro" id="IPR046341">
    <property type="entry name" value="SET_dom_sf"/>
</dbReference>
<keyword evidence="6" id="KW-0949">S-adenosyl-L-methionine</keyword>
<name>A0A1R4ABQ6_BABMR</name>
<dbReference type="OrthoDB" id="308383at2759"/>
<evidence type="ECO:0000256" key="5">
    <source>
        <dbReference type="ARBA" id="ARBA00022679"/>
    </source>
</evidence>
<comment type="subcellular location">
    <subcellularLocation>
        <location evidence="2">Chromosome</location>
    </subcellularLocation>
    <subcellularLocation>
        <location evidence="1">Nucleus</location>
    </subcellularLocation>
</comment>
<evidence type="ECO:0000256" key="1">
    <source>
        <dbReference type="ARBA" id="ARBA00004123"/>
    </source>
</evidence>
<dbReference type="EC" id="2.1.1.43" evidence="10"/>
<feature type="domain" description="Post-SET" evidence="9">
    <location>
        <begin position="580"/>
        <end position="595"/>
    </location>
</feature>
<dbReference type="Proteomes" id="UP000002899">
    <property type="component" value="Chromosome III"/>
</dbReference>
<evidence type="ECO:0000313" key="11">
    <source>
        <dbReference type="Proteomes" id="UP000002899"/>
    </source>
</evidence>
<dbReference type="RefSeq" id="XP_021338606.1">
    <property type="nucleotide sequence ID" value="XM_021482042.1"/>
</dbReference>
<keyword evidence="4 10" id="KW-0489">Methyltransferase</keyword>
<keyword evidence="7" id="KW-0539">Nucleus</keyword>
<dbReference type="InterPro" id="IPR001214">
    <property type="entry name" value="SET_dom"/>
</dbReference>
<sequence>MSRVSVDIRAAQNATEQYLLSHENQIKSVSRRLCNAVNNSLIFTSEVTGSLDNISWNRQDCAIDAINGATNDSNLGEFTDIILYSWYEAHTLVPKKITASHGSENMESETDPDIRVSITDGQQNPSNNDKNCANHLANIANNCTRNTDLKHHQKCVECAAPSVYVEKCWFTKLPPLGLPNQRHIDLDKRYYYNKNGSDMHDANNNDNITYKRYDFHTHKWLDELRDHTNIDNDNMKNYESNELSVIPTLKCVVGCKSFSAYEENVKFGGWPIPSDDMELGVWVYTSPFLEHCSIDIPTQYVCQVQHMHKRMFKDVETNRITMWCKRYNYNSPDFINSDSEDDNNYYDEREYRERSSFSNPFADIERNVDDANKLEITELYRNLAISSSTFVAPCNGYHLKIYGESIEELETTFLRNKMNNLYAKHRRHNLLHNICSRIRNITPKNGFLSPFPVNKVLRLAKSGVHGFGLFAGEDIKKGEFIIEYAGVLVTDAMTDVREDAYEKCMGSSTYLFRADDNRVIDATKTGNLARFVNHSCDPNAYTNTVHDEYNGPHVGIYASRDIAPGQEIFYNYRLSESVYNKEYCYCGSSNCSGRM</sequence>
<dbReference type="PROSITE" id="PS50868">
    <property type="entry name" value="POST_SET"/>
    <property type="match status" value="1"/>
</dbReference>
<dbReference type="GO" id="GO:0008168">
    <property type="term" value="F:methyltransferase activity"/>
    <property type="evidence" value="ECO:0007669"/>
    <property type="project" value="UniProtKB-KW"/>
</dbReference>
<dbReference type="AlphaFoldDB" id="A0A1R4ABQ6"/>
<dbReference type="KEGG" id="bmic:BMR1_03g02355"/>
<keyword evidence="5 10" id="KW-0808">Transferase</keyword>
<evidence type="ECO:0000259" key="8">
    <source>
        <dbReference type="PROSITE" id="PS50280"/>
    </source>
</evidence>
<evidence type="ECO:0000256" key="3">
    <source>
        <dbReference type="ARBA" id="ARBA00022454"/>
    </source>
</evidence>
<dbReference type="GO" id="GO:0032259">
    <property type="term" value="P:methylation"/>
    <property type="evidence" value="ECO:0007669"/>
    <property type="project" value="UniProtKB-KW"/>
</dbReference>
<reference evidence="10 11" key="3">
    <citation type="journal article" date="2016" name="Sci. Rep.">
        <title>Genome-wide diversity and gene expression profiling of Babesia microti isolates identify polymorphic genes that mediate host-pathogen interactions.</title>
        <authorList>
            <person name="Silva J.C."/>
            <person name="Cornillot E."/>
            <person name="McCracken C."/>
            <person name="Usmani-Brown S."/>
            <person name="Dwivedi A."/>
            <person name="Ifeonu O.O."/>
            <person name="Crabtree J."/>
            <person name="Gotia H.T."/>
            <person name="Virji A.Z."/>
            <person name="Reynes C."/>
            <person name="Colinge J."/>
            <person name="Kumar V."/>
            <person name="Lawres L."/>
            <person name="Pazzi J.E."/>
            <person name="Pablo J.V."/>
            <person name="Hung C."/>
            <person name="Brancato J."/>
            <person name="Kumari P."/>
            <person name="Orvis J."/>
            <person name="Tretina K."/>
            <person name="Chibucos M."/>
            <person name="Ott S."/>
            <person name="Sadzewicz L."/>
            <person name="Sengamalay N."/>
            <person name="Shetty A.C."/>
            <person name="Su Q."/>
            <person name="Tallon L."/>
            <person name="Fraser C.M."/>
            <person name="Frutos R."/>
            <person name="Molina D.M."/>
            <person name="Krause P.J."/>
            <person name="Ben Mamoun C."/>
        </authorList>
    </citation>
    <scope>NUCLEOTIDE SEQUENCE [LARGE SCALE GENOMIC DNA]</scope>
    <source>
        <strain evidence="10 11">RI</strain>
    </source>
</reference>
<evidence type="ECO:0000256" key="4">
    <source>
        <dbReference type="ARBA" id="ARBA00022603"/>
    </source>
</evidence>